<feature type="compositionally biased region" description="Basic and acidic residues" evidence="3">
    <location>
        <begin position="289"/>
        <end position="301"/>
    </location>
</feature>
<keyword evidence="1 2" id="KW-0808">Transferase</keyword>
<evidence type="ECO:0000313" key="6">
    <source>
        <dbReference type="Proteomes" id="UP000294299"/>
    </source>
</evidence>
<dbReference type="Pfam" id="PF01066">
    <property type="entry name" value="CDP-OH_P_transf"/>
    <property type="match status" value="1"/>
</dbReference>
<keyword evidence="6" id="KW-1185">Reference proteome</keyword>
<dbReference type="RefSeq" id="WP_232037893.1">
    <property type="nucleotide sequence ID" value="NZ_LR216287.1"/>
</dbReference>
<feature type="transmembrane region" description="Helical" evidence="4">
    <location>
        <begin position="157"/>
        <end position="185"/>
    </location>
</feature>
<feature type="compositionally biased region" description="Low complexity" evidence="3">
    <location>
        <begin position="258"/>
        <end position="274"/>
    </location>
</feature>
<feature type="compositionally biased region" description="Low complexity" evidence="3">
    <location>
        <begin position="330"/>
        <end position="348"/>
    </location>
</feature>
<feature type="compositionally biased region" description="Basic and acidic residues" evidence="3">
    <location>
        <begin position="247"/>
        <end position="257"/>
    </location>
</feature>
<dbReference type="InterPro" id="IPR043130">
    <property type="entry name" value="CDP-OH_PTrfase_TM_dom"/>
</dbReference>
<feature type="compositionally biased region" description="Basic and acidic residues" evidence="3">
    <location>
        <begin position="349"/>
        <end position="358"/>
    </location>
</feature>
<feature type="transmembrane region" description="Helical" evidence="4">
    <location>
        <begin position="54"/>
        <end position="73"/>
    </location>
</feature>
<sequence length="397" mass="43315">MLNNLRNKFDPMFEKVGRGFASLGFGPSFWTWIGLILSIISAIMFSLHSPAIGVDWYTATFLGAIFLIIAGFFDAVDGAVARVTKRSTPLGGYLDSVIDKVSEIIVFVGIMIGSFTNPVLVLVGLGLSLLVSYTRARGDGLGIDLKGKGIAERAERILIIAILGFIPFADNISVAIWIISILSAITVLERLKVVSAKLGMPLFSAQTFREIFQRNPEYEGVADGTKISRLNEPPTSLSKLTKNVNDYLDKPTSKKTESTSTTSTSTTTTTSRPAETTKQDTKPSTTTRPRADYLDKTDPNETGRNVAQIVFSQDKEEDEIYKRFLESSKQKTSTSTSSSNQSSSADQQDTTKKPDEKSTTTTSTTTTTTTTTEKDPADQQDTTKKPDEKSTTTTETK</sequence>
<feature type="compositionally biased region" description="Polar residues" evidence="3">
    <location>
        <begin position="233"/>
        <end position="244"/>
    </location>
</feature>
<protein>
    <submittedName>
        <fullName evidence="5">CDP-diacylglycerol--inositol 3-phosphatidyltransferase</fullName>
        <ecNumber evidence="5">2.7.8.11</ecNumber>
    </submittedName>
</protein>
<keyword evidence="4" id="KW-0812">Transmembrane</keyword>
<dbReference type="GO" id="GO:0016020">
    <property type="term" value="C:membrane"/>
    <property type="evidence" value="ECO:0007669"/>
    <property type="project" value="InterPro"/>
</dbReference>
<comment type="similarity">
    <text evidence="2">Belongs to the CDP-alcohol phosphatidyltransferase class-I family.</text>
</comment>
<feature type="compositionally biased region" description="Basic and acidic residues" evidence="3">
    <location>
        <begin position="372"/>
        <end position="397"/>
    </location>
</feature>
<dbReference type="EMBL" id="LR216287">
    <property type="protein sequence ID" value="VFJ12341.1"/>
    <property type="molecule type" value="Genomic_DNA"/>
</dbReference>
<proteinExistence type="inferred from homology"/>
<keyword evidence="4" id="KW-0472">Membrane</keyword>
<dbReference type="PROSITE" id="PS00379">
    <property type="entry name" value="CDP_ALCOHOL_P_TRANSF"/>
    <property type="match status" value="1"/>
</dbReference>
<evidence type="ECO:0000256" key="3">
    <source>
        <dbReference type="SAM" id="MobiDB-lite"/>
    </source>
</evidence>
<feature type="compositionally biased region" description="Low complexity" evidence="3">
    <location>
        <begin position="359"/>
        <end position="371"/>
    </location>
</feature>
<evidence type="ECO:0000256" key="1">
    <source>
        <dbReference type="ARBA" id="ARBA00022679"/>
    </source>
</evidence>
<dbReference type="EC" id="2.7.8.11" evidence="5"/>
<evidence type="ECO:0000256" key="4">
    <source>
        <dbReference type="SAM" id="Phobius"/>
    </source>
</evidence>
<evidence type="ECO:0000256" key="2">
    <source>
        <dbReference type="RuleBase" id="RU003750"/>
    </source>
</evidence>
<feature type="transmembrane region" description="Helical" evidence="4">
    <location>
        <begin position="29"/>
        <end position="47"/>
    </location>
</feature>
<name>A0A484I5G6_9ARCH</name>
<dbReference type="Gene3D" id="1.20.120.1760">
    <property type="match status" value="1"/>
</dbReference>
<feature type="region of interest" description="Disordered" evidence="3">
    <location>
        <begin position="223"/>
        <end position="311"/>
    </location>
</feature>
<dbReference type="Proteomes" id="UP000294299">
    <property type="component" value="Chromosome NFRAN"/>
</dbReference>
<organism evidence="5 6">
    <name type="scientific">Candidatus Nitrosocosmicus franklandianus</name>
    <dbReference type="NCBI Taxonomy" id="1798806"/>
    <lineage>
        <taxon>Archaea</taxon>
        <taxon>Nitrososphaerota</taxon>
        <taxon>Nitrososphaeria</taxon>
        <taxon>Nitrososphaerales</taxon>
        <taxon>Nitrososphaeraceae</taxon>
        <taxon>Candidatus Nitrosocosmicus</taxon>
    </lineage>
</organism>
<accession>A0A484I5G6</accession>
<dbReference type="InterPro" id="IPR000462">
    <property type="entry name" value="CDP-OH_P_trans"/>
</dbReference>
<dbReference type="AlphaFoldDB" id="A0A484I5G6"/>
<dbReference type="GO" id="GO:0008654">
    <property type="term" value="P:phospholipid biosynthetic process"/>
    <property type="evidence" value="ECO:0007669"/>
    <property type="project" value="InterPro"/>
</dbReference>
<reference evidence="5 6" key="1">
    <citation type="submission" date="2019-02" db="EMBL/GenBank/DDBJ databases">
        <authorList>
            <person name="Lehtovirta-Morley E L."/>
        </authorList>
    </citation>
    <scope>NUCLEOTIDE SEQUENCE [LARGE SCALE GENOMIC DNA]</scope>
    <source>
        <strain evidence="5">NFRAN1</strain>
    </source>
</reference>
<dbReference type="KEGG" id="nfn:NFRAN_0020"/>
<dbReference type="InterPro" id="IPR048254">
    <property type="entry name" value="CDP_ALCOHOL_P_TRANSF_CS"/>
</dbReference>
<evidence type="ECO:0000313" key="5">
    <source>
        <dbReference type="EMBL" id="VFJ12341.1"/>
    </source>
</evidence>
<feature type="transmembrane region" description="Helical" evidence="4">
    <location>
        <begin position="104"/>
        <end position="136"/>
    </location>
</feature>
<gene>
    <name evidence="5" type="primary">pgsA</name>
    <name evidence="5" type="ORF">NFRAN_0020</name>
</gene>
<dbReference type="GO" id="GO:0003881">
    <property type="term" value="F:CDP-diacylglycerol-inositol 3-phosphatidyltransferase activity"/>
    <property type="evidence" value="ECO:0007669"/>
    <property type="project" value="UniProtKB-EC"/>
</dbReference>
<keyword evidence="4" id="KW-1133">Transmembrane helix</keyword>
<feature type="region of interest" description="Disordered" evidence="3">
    <location>
        <begin position="325"/>
        <end position="397"/>
    </location>
</feature>
<dbReference type="GeneID" id="39419630"/>